<dbReference type="InterPro" id="IPR029000">
    <property type="entry name" value="Cyclophilin-like_dom_sf"/>
</dbReference>
<dbReference type="SUPFAM" id="SSF160467">
    <property type="entry name" value="PH0987 N-terminal domain-like"/>
    <property type="match status" value="1"/>
</dbReference>
<evidence type="ECO:0000256" key="2">
    <source>
        <dbReference type="ARBA" id="ARBA00022801"/>
    </source>
</evidence>
<dbReference type="SUPFAM" id="SSF50891">
    <property type="entry name" value="Cyclophilin-like"/>
    <property type="match status" value="1"/>
</dbReference>
<dbReference type="GO" id="GO:0005524">
    <property type="term" value="F:ATP binding"/>
    <property type="evidence" value="ECO:0007669"/>
    <property type="project" value="UniProtKB-KW"/>
</dbReference>
<proteinExistence type="predicted"/>
<dbReference type="Proteomes" id="UP000194020">
    <property type="component" value="Unassembled WGS sequence"/>
</dbReference>
<organism evidence="5 6">
    <name type="scientific">Lonsdalea iberica</name>
    <dbReference type="NCBI Taxonomy" id="1082703"/>
    <lineage>
        <taxon>Bacteria</taxon>
        <taxon>Pseudomonadati</taxon>
        <taxon>Pseudomonadota</taxon>
        <taxon>Gammaproteobacteria</taxon>
        <taxon>Enterobacterales</taxon>
        <taxon>Pectobacteriaceae</taxon>
        <taxon>Lonsdalea</taxon>
    </lineage>
</organism>
<feature type="domain" description="Carboxyltransferase" evidence="4">
    <location>
        <begin position="15"/>
        <end position="232"/>
    </location>
</feature>
<dbReference type="Gene3D" id="2.40.100.10">
    <property type="entry name" value="Cyclophilin-like"/>
    <property type="match status" value="1"/>
</dbReference>
<dbReference type="Pfam" id="PF02682">
    <property type="entry name" value="CT_C_D"/>
    <property type="match status" value="1"/>
</dbReference>
<comment type="caution">
    <text evidence="5">The sequence shown here is derived from an EMBL/GenBank/DDBJ whole genome shotgun (WGS) entry which is preliminary data.</text>
</comment>
<name>A0A1X3RZK0_9GAMM</name>
<keyword evidence="2 5" id="KW-0378">Hydrolase</keyword>
<evidence type="ECO:0000256" key="3">
    <source>
        <dbReference type="ARBA" id="ARBA00022840"/>
    </source>
</evidence>
<dbReference type="GO" id="GO:0016787">
    <property type="term" value="F:hydrolase activity"/>
    <property type="evidence" value="ECO:0007669"/>
    <property type="project" value="UniProtKB-KW"/>
</dbReference>
<dbReference type="InterPro" id="IPR010016">
    <property type="entry name" value="PxpB"/>
</dbReference>
<dbReference type="PANTHER" id="PTHR34698">
    <property type="entry name" value="5-OXOPROLINASE SUBUNIT B"/>
    <property type="match status" value="1"/>
</dbReference>
<reference evidence="5 6" key="1">
    <citation type="submission" date="2016-02" db="EMBL/GenBank/DDBJ databases">
        <title>Species-wide whole genome sequencing reveals diversity, host range in Lonsdalea quercina.</title>
        <authorList>
            <person name="Li Y."/>
        </authorList>
    </citation>
    <scope>NUCLEOTIDE SEQUENCE [LARGE SCALE GENOMIC DNA]</scope>
    <source>
        <strain evidence="5 6">LMG 26264</strain>
    </source>
</reference>
<evidence type="ECO:0000313" key="6">
    <source>
        <dbReference type="Proteomes" id="UP000194020"/>
    </source>
</evidence>
<evidence type="ECO:0000313" key="5">
    <source>
        <dbReference type="EMBL" id="OSN07430.1"/>
    </source>
</evidence>
<dbReference type="InterPro" id="IPR003833">
    <property type="entry name" value="CT_C_D"/>
</dbReference>
<dbReference type="EMBL" id="LUTP01000007">
    <property type="protein sequence ID" value="OSN07430.1"/>
    <property type="molecule type" value="Genomic_DNA"/>
</dbReference>
<gene>
    <name evidence="5" type="ORF">AU511_03980</name>
</gene>
<dbReference type="PANTHER" id="PTHR34698:SF2">
    <property type="entry name" value="5-OXOPROLINASE SUBUNIT B"/>
    <property type="match status" value="1"/>
</dbReference>
<dbReference type="AlphaFoldDB" id="A0A1X3RZK0"/>
<sequence>MLRPLRRYDMTTKAIRYSFGGDEHLFAEIDEAMSLDAFFRGMAITRALESQRLPGVLDICLANASFQVRFNPDIIAPEAVLEQVKNAEAQATTGTMLSTRIIEIPVLYNDPWTHETLMRFRDRHQDPQATDLEYAAAINGYAEVADFIAAHSGTPWFVSMVGFVAGLPFMFQMVEEAKQLEVPKYLRPRTDTPRQSLGHGGCFGCLYSVRGAGGYQLFGVTPAPIYDPSQRLDYLQASMVFFRAGDIVQFRAMDRAEYDRAVAEVEAGTFSLRIRPVTFELEKFSADAAHYTHSLREVLYAD</sequence>
<protein>
    <submittedName>
        <fullName evidence="5">Allophanate hydrolase</fullName>
    </submittedName>
</protein>
<evidence type="ECO:0000256" key="1">
    <source>
        <dbReference type="ARBA" id="ARBA00022741"/>
    </source>
</evidence>
<keyword evidence="3" id="KW-0067">ATP-binding</keyword>
<accession>A0A1X3RZK0</accession>
<dbReference type="Gene3D" id="3.30.1360.40">
    <property type="match status" value="1"/>
</dbReference>
<evidence type="ECO:0000259" key="4">
    <source>
        <dbReference type="SMART" id="SM00796"/>
    </source>
</evidence>
<dbReference type="SMART" id="SM00796">
    <property type="entry name" value="AHS1"/>
    <property type="match status" value="1"/>
</dbReference>
<keyword evidence="1" id="KW-0547">Nucleotide-binding</keyword>